<evidence type="ECO:0000256" key="1">
    <source>
        <dbReference type="SAM" id="MobiDB-lite"/>
    </source>
</evidence>
<comment type="caution">
    <text evidence="2">The sequence shown here is derived from an EMBL/GenBank/DDBJ whole genome shotgun (WGS) entry which is preliminary data.</text>
</comment>
<proteinExistence type="predicted"/>
<accession>A0A4S8S0B5</accession>
<sequence length="555" mass="64407">MSHIPKFHPTKKSATTHPEVPAKPLISPPRKLVHQTVGFKLSYVVVFPRYHAKSTDIEEKAKDIVRHALKNVRFQSPKICKVCQETHEYSLPVSFEDPNKNEPKYTHWMVDIDQNAHLEENEYDRLAERCIIVGIQVISRRFLFHRDTPCPGDWSPNSNTKVLVYHNYHEKLAAHCWSTELKAVHEALLTLSKQPNYRVITNEYTDLKVYTGNGSKGVHLDVAKSLMGVFTAFERQFDTINITSRIGGGVRGWKPSMSGSSKPYTYISGDKTTVQEEAGESCKPMSSVNQSHMAANGRDPAEYDIPTFLKIFLRSKCDRIELQSFLDSGLISHLNTVLDISRVWDDKLIEHNPEYVKYCMKRPTITFRSQSNTHDYARQFAWIDFCGTLTDSCYEEDLSKVRSWLHHRWSEPHTKYTINHIIHHVIIMVEENIEYWRKTSARVTRPDSIIEGPYKEELIRRRDAETPHSDPVKTSKVPKEICRKFSQQNDPENVRNKIKHKFDLGLYGKFPEETVIEFAMDHDEKWALAKGNYNHLILGRHTHKDVIRDKVSRKK</sequence>
<dbReference type="AlphaFoldDB" id="A0A4S8S0B5"/>
<name>A0A4S8S0B5_AURPU</name>
<reference evidence="2 3" key="1">
    <citation type="submission" date="2018-10" db="EMBL/GenBank/DDBJ databases">
        <title>Fifty Aureobasidium pullulans genomes reveal a recombining polyextremotolerant generalist.</title>
        <authorList>
            <person name="Gostincar C."/>
            <person name="Turk M."/>
            <person name="Zajc J."/>
            <person name="Gunde-Cimerman N."/>
        </authorList>
    </citation>
    <scope>NUCLEOTIDE SEQUENCE [LARGE SCALE GENOMIC DNA]</scope>
    <source>
        <strain evidence="2 3">EXF-11900</strain>
    </source>
</reference>
<feature type="compositionally biased region" description="Basic residues" evidence="1">
    <location>
        <begin position="1"/>
        <end position="11"/>
    </location>
</feature>
<evidence type="ECO:0000313" key="3">
    <source>
        <dbReference type="Proteomes" id="UP000304951"/>
    </source>
</evidence>
<evidence type="ECO:0000313" key="2">
    <source>
        <dbReference type="EMBL" id="THV63951.1"/>
    </source>
</evidence>
<dbReference type="EMBL" id="QZAF01000981">
    <property type="protein sequence ID" value="THV63951.1"/>
    <property type="molecule type" value="Genomic_DNA"/>
</dbReference>
<gene>
    <name evidence="2" type="ORF">D6D28_10269</name>
</gene>
<protein>
    <submittedName>
        <fullName evidence="2">Uncharacterized protein</fullName>
    </submittedName>
</protein>
<dbReference type="Proteomes" id="UP000304951">
    <property type="component" value="Unassembled WGS sequence"/>
</dbReference>
<organism evidence="2 3">
    <name type="scientific">Aureobasidium pullulans</name>
    <name type="common">Black yeast</name>
    <name type="synonym">Pullularia pullulans</name>
    <dbReference type="NCBI Taxonomy" id="5580"/>
    <lineage>
        <taxon>Eukaryota</taxon>
        <taxon>Fungi</taxon>
        <taxon>Dikarya</taxon>
        <taxon>Ascomycota</taxon>
        <taxon>Pezizomycotina</taxon>
        <taxon>Dothideomycetes</taxon>
        <taxon>Dothideomycetidae</taxon>
        <taxon>Dothideales</taxon>
        <taxon>Saccotheciaceae</taxon>
        <taxon>Aureobasidium</taxon>
    </lineage>
</organism>
<feature type="region of interest" description="Disordered" evidence="1">
    <location>
        <begin position="1"/>
        <end position="26"/>
    </location>
</feature>